<dbReference type="AlphaFoldDB" id="A0A1S8NJZ6"/>
<accession>A0A1S8NJZ6</accession>
<reference evidence="1 2" key="1">
    <citation type="submission" date="2016-05" db="EMBL/GenBank/DDBJ databases">
        <title>Microbial solvent formation.</title>
        <authorList>
            <person name="Poehlein A."/>
            <person name="Montoya Solano J.D."/>
            <person name="Flitsch S."/>
            <person name="Krabben P."/>
            <person name="Duerre P."/>
            <person name="Daniel R."/>
        </authorList>
    </citation>
    <scope>NUCLEOTIDE SEQUENCE [LARGE SCALE GENOMIC DNA]</scope>
    <source>
        <strain evidence="1 2">L1-8</strain>
    </source>
</reference>
<sequence length="85" mass="10369">MNCKTVNKPKFKLMNYFTNKNNDYNKASKNVTSIYKYIIVLWQAIFHRMDNNHNNYKRNYSYRDTSYNVTDRIELRLIASKKTFL</sequence>
<dbReference type="RefSeq" id="WP_077864257.1">
    <property type="nucleotide sequence ID" value="NZ_LZYZ01000001.1"/>
</dbReference>
<evidence type="ECO:0000313" key="1">
    <source>
        <dbReference type="EMBL" id="OOM16561.1"/>
    </source>
</evidence>
<gene>
    <name evidence="1" type="ORF">CLOSAC_08320</name>
</gene>
<dbReference type="Proteomes" id="UP000191154">
    <property type="component" value="Unassembled WGS sequence"/>
</dbReference>
<proteinExistence type="predicted"/>
<dbReference type="EMBL" id="LZYZ01000001">
    <property type="protein sequence ID" value="OOM16561.1"/>
    <property type="molecule type" value="Genomic_DNA"/>
</dbReference>
<evidence type="ECO:0000313" key="2">
    <source>
        <dbReference type="Proteomes" id="UP000191154"/>
    </source>
</evidence>
<comment type="caution">
    <text evidence="1">The sequence shown here is derived from an EMBL/GenBank/DDBJ whole genome shotgun (WGS) entry which is preliminary data.</text>
</comment>
<protein>
    <submittedName>
        <fullName evidence="1">Uncharacterized protein</fullName>
    </submittedName>
</protein>
<name>A0A1S8NJZ6_CLOSA</name>
<organism evidence="1 2">
    <name type="scientific">Clostridium saccharobutylicum</name>
    <dbReference type="NCBI Taxonomy" id="169679"/>
    <lineage>
        <taxon>Bacteria</taxon>
        <taxon>Bacillati</taxon>
        <taxon>Bacillota</taxon>
        <taxon>Clostridia</taxon>
        <taxon>Eubacteriales</taxon>
        <taxon>Clostridiaceae</taxon>
        <taxon>Clostridium</taxon>
    </lineage>
</organism>